<sequence length="55" mass="6333">MRCFPTLCFNGMYTNQIVSLVPADYHGDSAFFCQYFYDALAYSFGATGNYNYFIL</sequence>
<dbReference type="EMBL" id="MLJW01003611">
    <property type="protein sequence ID" value="OIQ71683.1"/>
    <property type="molecule type" value="Genomic_DNA"/>
</dbReference>
<reference evidence="1" key="1">
    <citation type="submission" date="2016-10" db="EMBL/GenBank/DDBJ databases">
        <title>Sequence of Gallionella enrichment culture.</title>
        <authorList>
            <person name="Poehlein A."/>
            <person name="Muehling M."/>
            <person name="Daniel R."/>
        </authorList>
    </citation>
    <scope>NUCLEOTIDE SEQUENCE</scope>
</reference>
<accession>A0A1J5Q2J9</accession>
<dbReference type="AlphaFoldDB" id="A0A1J5Q2J9"/>
<organism evidence="1">
    <name type="scientific">mine drainage metagenome</name>
    <dbReference type="NCBI Taxonomy" id="410659"/>
    <lineage>
        <taxon>unclassified sequences</taxon>
        <taxon>metagenomes</taxon>
        <taxon>ecological metagenomes</taxon>
    </lineage>
</organism>
<name>A0A1J5Q2J9_9ZZZZ</name>
<comment type="caution">
    <text evidence="1">The sequence shown here is derived from an EMBL/GenBank/DDBJ whole genome shotgun (WGS) entry which is preliminary data.</text>
</comment>
<proteinExistence type="predicted"/>
<evidence type="ECO:0000313" key="1">
    <source>
        <dbReference type="EMBL" id="OIQ71683.1"/>
    </source>
</evidence>
<gene>
    <name evidence="1" type="ORF">GALL_466960</name>
</gene>
<protein>
    <submittedName>
        <fullName evidence="1">Uncharacterized protein</fullName>
    </submittedName>
</protein>